<dbReference type="SUPFAM" id="SSF47598">
    <property type="entry name" value="Ribbon-helix-helix"/>
    <property type="match status" value="1"/>
</dbReference>
<dbReference type="GeneID" id="41597816"/>
<keyword evidence="2" id="KW-1185">Reference proteome</keyword>
<dbReference type="RefSeq" id="WP_148700768.1">
    <property type="nucleotide sequence ID" value="NZ_CP007174.1"/>
</dbReference>
<dbReference type="InterPro" id="IPR010985">
    <property type="entry name" value="Ribbon_hlx_hlx"/>
</dbReference>
<gene>
    <name evidence="1" type="ORF">NTE_02081</name>
</gene>
<organism evidence="1 2">
    <name type="scientific">Candidatus Nitrososphaera evergladensis SR1</name>
    <dbReference type="NCBI Taxonomy" id="1459636"/>
    <lineage>
        <taxon>Archaea</taxon>
        <taxon>Nitrososphaerota</taxon>
        <taxon>Nitrososphaeria</taxon>
        <taxon>Nitrososphaerales</taxon>
        <taxon>Nitrososphaeraceae</taxon>
        <taxon>Nitrososphaera</taxon>
    </lineage>
</organism>
<name>A0A075MTN9_9ARCH</name>
<evidence type="ECO:0000313" key="1">
    <source>
        <dbReference type="EMBL" id="AIF84137.1"/>
    </source>
</evidence>
<dbReference type="AlphaFoldDB" id="A0A075MTN9"/>
<reference evidence="1 2" key="1">
    <citation type="journal article" date="2014" name="PLoS ONE">
        <title>Genome Sequence of Candidatus Nitrososphaera evergladensis from Group I.1b Enriched from Everglades Soil Reveals Novel Genomic Features of the Ammonia-Oxidizing Archaea.</title>
        <authorList>
            <person name="Zhalnina K.V."/>
            <person name="Dias R."/>
            <person name="Leonard M.T."/>
            <person name="Dorr de Quadros P."/>
            <person name="Camargo F.A."/>
            <person name="Drew J.C."/>
            <person name="Farmerie W.G."/>
            <person name="Daroub S.H."/>
            <person name="Triplett E.W."/>
        </authorList>
    </citation>
    <scope>NUCLEOTIDE SEQUENCE [LARGE SCALE GENOMIC DNA]</scope>
    <source>
        <strain evidence="1 2">SR1</strain>
    </source>
</reference>
<dbReference type="Proteomes" id="UP000028194">
    <property type="component" value="Chromosome"/>
</dbReference>
<sequence length="176" mass="20610">MADSGSMSITFRFPKSILQELKEDAEHKNISINALLNQIVASYVEWHARATKAGFITVSRVMIKTMFDSLTEEEIDRLAKSSAEEMKDMCLLMVRKHTQRSILEFMERWVRMSDFGYRHMIDESSSLHTYIIQHDMGYKWSHYLSKLFSYTAEEVVLFKPEISIGKDMVVLKIREK</sequence>
<dbReference type="OrthoDB" id="8756at2157"/>
<dbReference type="EMBL" id="CP007174">
    <property type="protein sequence ID" value="AIF84137.1"/>
    <property type="molecule type" value="Genomic_DNA"/>
</dbReference>
<dbReference type="HOGENOM" id="CLU_100103_1_0_2"/>
<dbReference type="GO" id="GO:0006355">
    <property type="term" value="P:regulation of DNA-templated transcription"/>
    <property type="evidence" value="ECO:0007669"/>
    <property type="project" value="InterPro"/>
</dbReference>
<dbReference type="STRING" id="1459636.NTE_02081"/>
<dbReference type="eggNOG" id="arCOG08805">
    <property type="taxonomic scope" value="Archaea"/>
</dbReference>
<accession>A0A075MTN9</accession>
<evidence type="ECO:0000313" key="2">
    <source>
        <dbReference type="Proteomes" id="UP000028194"/>
    </source>
</evidence>
<proteinExistence type="predicted"/>
<protein>
    <submittedName>
        <fullName evidence="1">Uncharacterized protein</fullName>
    </submittedName>
</protein>
<dbReference type="KEGG" id="nev:NTE_02081"/>